<protein>
    <recommendedName>
        <fullName evidence="7">Fe2OG dioxygenase domain-containing protein</fullName>
    </recommendedName>
</protein>
<dbReference type="OrthoDB" id="288590at2759"/>
<organism evidence="8 9">
    <name type="scientific">Morella rubra</name>
    <name type="common">Chinese bayberry</name>
    <dbReference type="NCBI Taxonomy" id="262757"/>
    <lineage>
        <taxon>Eukaryota</taxon>
        <taxon>Viridiplantae</taxon>
        <taxon>Streptophyta</taxon>
        <taxon>Embryophyta</taxon>
        <taxon>Tracheophyta</taxon>
        <taxon>Spermatophyta</taxon>
        <taxon>Magnoliopsida</taxon>
        <taxon>eudicotyledons</taxon>
        <taxon>Gunneridae</taxon>
        <taxon>Pentapetalae</taxon>
        <taxon>rosids</taxon>
        <taxon>fabids</taxon>
        <taxon>Fagales</taxon>
        <taxon>Myricaceae</taxon>
        <taxon>Morella</taxon>
    </lineage>
</organism>
<proteinExistence type="inferred from homology"/>
<gene>
    <name evidence="8" type="ORF">CJ030_MR6G026963</name>
</gene>
<sequence length="386" mass="43427">MALNAGITIPGNGIGYDRAKEVKEFEETKAGVKGLVDSGVAKVPRFMIHPPESRPKSSPATEQYQVPLIDLQGLESCQRVEIVCQIRKASETWGFFQMVNHGIPARVMDNMLEAVRRFHEQPKEEKMEWYSRDYKQPVRYYCNGDLLVSKAANWRDSILFDFQDGSIKPEAFPFVCREAVSEYMEYLTELSSKLSELLSEALGLSADYLARIECMKIESVVGHYYPPCPEPDLTLGTTKHSDPGCLTLLLQDNIGGLEVLHKNHWVGVPPVQGAIVANIGDFLQGYIELNETTYKQAYKHTDTLITNGKFRGVEHRVLVGQIGPRVSVACFLYPSAAHKFKPYGPIKEFLSDECPPIYRETHINEYLACYRSKGLDGNSALPHFKA</sequence>
<dbReference type="InterPro" id="IPR026992">
    <property type="entry name" value="DIOX_N"/>
</dbReference>
<dbReference type="PANTHER" id="PTHR10209">
    <property type="entry name" value="OXIDOREDUCTASE, 2OG-FE II OXYGENASE FAMILY PROTEIN"/>
    <property type="match status" value="1"/>
</dbReference>
<comment type="similarity">
    <text evidence="2 6">Belongs to the iron/ascorbate-dependent oxidoreductase family.</text>
</comment>
<comment type="caution">
    <text evidence="8">The sequence shown here is derived from an EMBL/GenBank/DDBJ whole genome shotgun (WGS) entry which is preliminary data.</text>
</comment>
<accession>A0A6A1VAB7</accession>
<dbReference type="AlphaFoldDB" id="A0A6A1VAB7"/>
<dbReference type="PANTHER" id="PTHR10209:SF714">
    <property type="entry name" value="1-AMINOCYCLOPROPANE-1-CARBOXYLATE OXIDASE HOMOLOG 11-RELATED"/>
    <property type="match status" value="1"/>
</dbReference>
<keyword evidence="4 6" id="KW-0560">Oxidoreductase</keyword>
<keyword evidence="5 6" id="KW-0408">Iron</keyword>
<evidence type="ECO:0000256" key="2">
    <source>
        <dbReference type="ARBA" id="ARBA00008056"/>
    </source>
</evidence>
<dbReference type="Pfam" id="PF03171">
    <property type="entry name" value="2OG-FeII_Oxy"/>
    <property type="match status" value="1"/>
</dbReference>
<keyword evidence="3 6" id="KW-0479">Metal-binding</keyword>
<evidence type="ECO:0000256" key="6">
    <source>
        <dbReference type="RuleBase" id="RU003682"/>
    </source>
</evidence>
<dbReference type="GO" id="GO:0051213">
    <property type="term" value="F:dioxygenase activity"/>
    <property type="evidence" value="ECO:0007669"/>
    <property type="project" value="UniProtKB-ARBA"/>
</dbReference>
<dbReference type="GO" id="GO:0046872">
    <property type="term" value="F:metal ion binding"/>
    <property type="evidence" value="ECO:0007669"/>
    <property type="project" value="UniProtKB-KW"/>
</dbReference>
<name>A0A6A1VAB7_9ROSI</name>
<evidence type="ECO:0000256" key="4">
    <source>
        <dbReference type="ARBA" id="ARBA00023002"/>
    </source>
</evidence>
<dbReference type="InterPro" id="IPR027443">
    <property type="entry name" value="IPNS-like_sf"/>
</dbReference>
<dbReference type="Pfam" id="PF14226">
    <property type="entry name" value="DIOX_N"/>
    <property type="match status" value="1"/>
</dbReference>
<dbReference type="Gene3D" id="2.60.120.330">
    <property type="entry name" value="B-lactam Antibiotic, Isopenicillin N Synthase, Chain"/>
    <property type="match status" value="1"/>
</dbReference>
<dbReference type="Proteomes" id="UP000516437">
    <property type="component" value="Chromosome 6"/>
</dbReference>
<dbReference type="EMBL" id="RXIC02000024">
    <property type="protein sequence ID" value="KAB1208808.1"/>
    <property type="molecule type" value="Genomic_DNA"/>
</dbReference>
<evidence type="ECO:0000313" key="8">
    <source>
        <dbReference type="EMBL" id="KAB1208808.1"/>
    </source>
</evidence>
<evidence type="ECO:0000313" key="9">
    <source>
        <dbReference type="Proteomes" id="UP000516437"/>
    </source>
</evidence>
<dbReference type="InterPro" id="IPR005123">
    <property type="entry name" value="Oxoglu/Fe-dep_dioxygenase_dom"/>
</dbReference>
<evidence type="ECO:0000259" key="7">
    <source>
        <dbReference type="PROSITE" id="PS51471"/>
    </source>
</evidence>
<evidence type="ECO:0000256" key="5">
    <source>
        <dbReference type="ARBA" id="ARBA00023004"/>
    </source>
</evidence>
<feature type="domain" description="Fe2OG dioxygenase" evidence="7">
    <location>
        <begin position="216"/>
        <end position="334"/>
    </location>
</feature>
<evidence type="ECO:0000256" key="1">
    <source>
        <dbReference type="ARBA" id="ARBA00001962"/>
    </source>
</evidence>
<keyword evidence="9" id="KW-1185">Reference proteome</keyword>
<dbReference type="InterPro" id="IPR044861">
    <property type="entry name" value="IPNS-like_FE2OG_OXY"/>
</dbReference>
<comment type="cofactor">
    <cofactor evidence="1">
        <name>Fe cation</name>
        <dbReference type="ChEBI" id="CHEBI:24875"/>
    </cofactor>
</comment>
<dbReference type="PROSITE" id="PS51471">
    <property type="entry name" value="FE2OG_OXY"/>
    <property type="match status" value="1"/>
</dbReference>
<evidence type="ECO:0000256" key="3">
    <source>
        <dbReference type="ARBA" id="ARBA00022723"/>
    </source>
</evidence>
<reference evidence="8 9" key="1">
    <citation type="journal article" date="2019" name="Plant Biotechnol. J.">
        <title>The red bayberry genome and genetic basis of sex determination.</title>
        <authorList>
            <person name="Jia H.M."/>
            <person name="Jia H.J."/>
            <person name="Cai Q.L."/>
            <person name="Wang Y."/>
            <person name="Zhao H.B."/>
            <person name="Yang W.F."/>
            <person name="Wang G.Y."/>
            <person name="Li Y.H."/>
            <person name="Zhan D.L."/>
            <person name="Shen Y.T."/>
            <person name="Niu Q.F."/>
            <person name="Chang L."/>
            <person name="Qiu J."/>
            <person name="Zhao L."/>
            <person name="Xie H.B."/>
            <person name="Fu W.Y."/>
            <person name="Jin J."/>
            <person name="Li X.W."/>
            <person name="Jiao Y."/>
            <person name="Zhou C.C."/>
            <person name="Tu T."/>
            <person name="Chai C.Y."/>
            <person name="Gao J.L."/>
            <person name="Fan L.J."/>
            <person name="van de Weg E."/>
            <person name="Wang J.Y."/>
            <person name="Gao Z.S."/>
        </authorList>
    </citation>
    <scope>NUCLEOTIDE SEQUENCE [LARGE SCALE GENOMIC DNA]</scope>
    <source>
        <tissue evidence="8">Leaves</tissue>
    </source>
</reference>
<dbReference type="SUPFAM" id="SSF51197">
    <property type="entry name" value="Clavaminate synthase-like"/>
    <property type="match status" value="1"/>
</dbReference>
<dbReference type="FunFam" id="2.60.120.330:FF:000005">
    <property type="entry name" value="1-aminocyclopropane-1-carboxylate oxidase homolog 1"/>
    <property type="match status" value="1"/>
</dbReference>